<feature type="region of interest" description="Disordered" evidence="1">
    <location>
        <begin position="118"/>
        <end position="157"/>
    </location>
</feature>
<dbReference type="PANTHER" id="PTHR33592">
    <property type="entry name" value="TRANSMEMBRANE PROTEIN"/>
    <property type="match status" value="1"/>
</dbReference>
<organism evidence="2">
    <name type="scientific">Manihot esculenta</name>
    <name type="common">Cassava</name>
    <name type="synonym">Jatropha manihot</name>
    <dbReference type="NCBI Taxonomy" id="3983"/>
    <lineage>
        <taxon>Eukaryota</taxon>
        <taxon>Viridiplantae</taxon>
        <taxon>Streptophyta</taxon>
        <taxon>Embryophyta</taxon>
        <taxon>Tracheophyta</taxon>
        <taxon>Spermatophyta</taxon>
        <taxon>Magnoliopsida</taxon>
        <taxon>eudicotyledons</taxon>
        <taxon>Gunneridae</taxon>
        <taxon>Pentapetalae</taxon>
        <taxon>rosids</taxon>
        <taxon>fabids</taxon>
        <taxon>Malpighiales</taxon>
        <taxon>Euphorbiaceae</taxon>
        <taxon>Crotonoideae</taxon>
        <taxon>Manihoteae</taxon>
        <taxon>Manihot</taxon>
    </lineage>
</organism>
<reference evidence="2" key="1">
    <citation type="submission" date="2016-02" db="EMBL/GenBank/DDBJ databases">
        <title>WGS assembly of Manihot esculenta.</title>
        <authorList>
            <person name="Bredeson J.V."/>
            <person name="Prochnik S.E."/>
            <person name="Lyons J.B."/>
            <person name="Schmutz J."/>
            <person name="Grimwood J."/>
            <person name="Vrebalov J."/>
            <person name="Bart R.S."/>
            <person name="Amuge T."/>
            <person name="Ferguson M.E."/>
            <person name="Green R."/>
            <person name="Putnam N."/>
            <person name="Stites J."/>
            <person name="Rounsley S."/>
            <person name="Rokhsar D.S."/>
        </authorList>
    </citation>
    <scope>NUCLEOTIDE SEQUENCE [LARGE SCALE GENOMIC DNA]</scope>
    <source>
        <tissue evidence="2">Leaf</tissue>
    </source>
</reference>
<name>A0A2C9WMH8_MANES</name>
<evidence type="ECO:0000313" key="2">
    <source>
        <dbReference type="EMBL" id="OAY61571.1"/>
    </source>
</evidence>
<accession>A0A2C9WMH8</accession>
<proteinExistence type="predicted"/>
<gene>
    <name evidence="2" type="ORF">MANES_01G199600</name>
</gene>
<dbReference type="AlphaFoldDB" id="A0A2C9WMH8"/>
<sequence length="157" mass="17231">MGFLSQNKNLFVILTFVYFFLACVKVAEMRLLRDQQLVNMQDDGLLFQSLKKSQDKSSGSNPCGNIPGQATGVCSNKIAGNVERSRTPAFSKLVVAETMPLEDQQWLIDMKDGSLFHSLQKGQGKSSRENPCGHVPGQSKGICSKKIAGNNKQYQAS</sequence>
<dbReference type="PANTHER" id="PTHR33592:SF17">
    <property type="entry name" value="LEUCINE-RICH REPEAT-CONTAINING N-TERMINAL PLANT-TYPE DOMAIN-CONTAINING PROTEIN"/>
    <property type="match status" value="1"/>
</dbReference>
<protein>
    <submittedName>
        <fullName evidence="2">Uncharacterized protein</fullName>
    </submittedName>
</protein>
<evidence type="ECO:0000256" key="1">
    <source>
        <dbReference type="SAM" id="MobiDB-lite"/>
    </source>
</evidence>
<dbReference type="EMBL" id="CM004387">
    <property type="protein sequence ID" value="OAY61571.1"/>
    <property type="molecule type" value="Genomic_DNA"/>
</dbReference>